<dbReference type="CDD" id="cd04163">
    <property type="entry name" value="Era"/>
    <property type="match status" value="1"/>
</dbReference>
<dbReference type="GO" id="GO:0005525">
    <property type="term" value="F:GTP binding"/>
    <property type="evidence" value="ECO:0007669"/>
    <property type="project" value="UniProtKB-UniRule"/>
</dbReference>
<dbReference type="Gene3D" id="3.30.300.20">
    <property type="match status" value="1"/>
</dbReference>
<evidence type="ECO:0000256" key="1">
    <source>
        <dbReference type="ARBA" id="ARBA00007921"/>
    </source>
</evidence>
<keyword evidence="3 6" id="KW-0547">Nucleotide-binding</keyword>
<feature type="region of interest" description="G3" evidence="7">
    <location>
        <begin position="57"/>
        <end position="60"/>
    </location>
</feature>
<dbReference type="PROSITE" id="PS50823">
    <property type="entry name" value="KH_TYPE_2"/>
    <property type="match status" value="1"/>
</dbReference>
<feature type="region of interest" description="G5" evidence="7">
    <location>
        <begin position="147"/>
        <end position="149"/>
    </location>
</feature>
<evidence type="ECO:0000256" key="2">
    <source>
        <dbReference type="ARBA" id="ARBA00020484"/>
    </source>
</evidence>
<comment type="function">
    <text evidence="6">An essential GTPase that binds both GDP and GTP, with rapid nucleotide exchange. Plays a role in 16S rRNA processing and 30S ribosomal subunit biogenesis and possibly also in cell cycle regulation and energy metabolism.</text>
</comment>
<evidence type="ECO:0000256" key="5">
    <source>
        <dbReference type="ARBA" id="ARBA00023134"/>
    </source>
</evidence>
<dbReference type="EMBL" id="JAIQBY010000004">
    <property type="protein sequence ID" value="MBZ4195299.1"/>
    <property type="molecule type" value="Genomic_DNA"/>
</dbReference>
<dbReference type="Pfam" id="PF07650">
    <property type="entry name" value="KH_2"/>
    <property type="match status" value="1"/>
</dbReference>
<dbReference type="Pfam" id="PF01926">
    <property type="entry name" value="MMR_HSR1"/>
    <property type="match status" value="1"/>
</dbReference>
<keyword evidence="6" id="KW-0699">rRNA-binding</keyword>
<dbReference type="InterPro" id="IPR030388">
    <property type="entry name" value="G_ERA_dom"/>
</dbReference>
<sequence>MKVATVSIIGRPNVGKSSLLNKLVNYDLAIVSNTPQTTRDQIVGVLSDENYQFVFVDTPGIHKPLNLLGEQLNKEAFSSVQDIDCILFLSPINEPIKFGDKLILDKVQKYENKVAVISKIDLAKNPIELKTKIDELQKYNFKHIISISNKNERSIDSLIDLLKEFSYESEPLYDPDYITDKPMRFLAKEIIRESAINLLSDELPHSIAVEIQDFFEMEDRIEINAIIFVKKDSQKGILIGKNASMIKKIGINSRKKMQVQFDSNVVLNLKVKVANKWVNDNKSLKKFGYN</sequence>
<comment type="caution">
    <text evidence="11">The sequence shown here is derived from an EMBL/GenBank/DDBJ whole genome shotgun (WGS) entry which is preliminary data.</text>
</comment>
<dbReference type="InterPro" id="IPR005662">
    <property type="entry name" value="GTPase_Era-like"/>
</dbReference>
<keyword evidence="4 6" id="KW-0694">RNA-binding</keyword>
<dbReference type="GO" id="GO:0005886">
    <property type="term" value="C:plasma membrane"/>
    <property type="evidence" value="ECO:0007669"/>
    <property type="project" value="UniProtKB-SubCell"/>
</dbReference>
<dbReference type="RefSeq" id="WP_223644448.1">
    <property type="nucleotide sequence ID" value="NZ_JAIQBX010000002.1"/>
</dbReference>
<dbReference type="InterPro" id="IPR006073">
    <property type="entry name" value="GTP-bd"/>
</dbReference>
<dbReference type="GO" id="GO:0000028">
    <property type="term" value="P:ribosomal small subunit assembly"/>
    <property type="evidence" value="ECO:0007669"/>
    <property type="project" value="TreeGrafter"/>
</dbReference>
<evidence type="ECO:0000256" key="8">
    <source>
        <dbReference type="RuleBase" id="RU003761"/>
    </source>
</evidence>
<dbReference type="PROSITE" id="PS51713">
    <property type="entry name" value="G_ERA"/>
    <property type="match status" value="1"/>
</dbReference>
<dbReference type="InterPro" id="IPR015946">
    <property type="entry name" value="KH_dom-like_a/b"/>
</dbReference>
<dbReference type="NCBIfam" id="TIGR00231">
    <property type="entry name" value="small_GTP"/>
    <property type="match status" value="1"/>
</dbReference>
<dbReference type="InterPro" id="IPR027417">
    <property type="entry name" value="P-loop_NTPase"/>
</dbReference>
<dbReference type="PANTHER" id="PTHR42698:SF1">
    <property type="entry name" value="GTPASE ERA, MITOCHONDRIAL"/>
    <property type="match status" value="1"/>
</dbReference>
<evidence type="ECO:0000259" key="9">
    <source>
        <dbReference type="PROSITE" id="PS50823"/>
    </source>
</evidence>
<dbReference type="GO" id="GO:0070181">
    <property type="term" value="F:small ribosomal subunit rRNA binding"/>
    <property type="evidence" value="ECO:0007669"/>
    <property type="project" value="UniProtKB-UniRule"/>
</dbReference>
<protein>
    <recommendedName>
        <fullName evidence="2 6">GTPase Era</fullName>
    </recommendedName>
</protein>
<proteinExistence type="inferred from homology"/>
<dbReference type="CDD" id="cd22534">
    <property type="entry name" value="KH-II_Era"/>
    <property type="match status" value="1"/>
</dbReference>
<dbReference type="GO" id="GO:0043024">
    <property type="term" value="F:ribosomal small subunit binding"/>
    <property type="evidence" value="ECO:0007669"/>
    <property type="project" value="TreeGrafter"/>
</dbReference>
<dbReference type="InterPro" id="IPR009019">
    <property type="entry name" value="KH_sf_prok-type"/>
</dbReference>
<evidence type="ECO:0000256" key="3">
    <source>
        <dbReference type="ARBA" id="ARBA00022741"/>
    </source>
</evidence>
<comment type="subcellular location">
    <subcellularLocation>
        <location evidence="6">Cytoplasm</location>
    </subcellularLocation>
    <subcellularLocation>
        <location evidence="6">Cell membrane</location>
        <topology evidence="6">Peripheral membrane protein</topology>
    </subcellularLocation>
</comment>
<gene>
    <name evidence="6 11" type="primary">era</name>
    <name evidence="11" type="ORF">LAD73_00995</name>
</gene>
<comment type="similarity">
    <text evidence="1 6 7 8">Belongs to the TRAFAC class TrmE-Era-EngA-EngB-Septin-like GTPase superfamily. Era GTPase family.</text>
</comment>
<evidence type="ECO:0000313" key="12">
    <source>
        <dbReference type="Proteomes" id="UP000772186"/>
    </source>
</evidence>
<organism evidence="11 12">
    <name type="scientific">Mycoplasma tauri</name>
    <dbReference type="NCBI Taxonomy" id="547987"/>
    <lineage>
        <taxon>Bacteria</taxon>
        <taxon>Bacillati</taxon>
        <taxon>Mycoplasmatota</taxon>
        <taxon>Mollicutes</taxon>
        <taxon>Mycoplasmataceae</taxon>
        <taxon>Mycoplasma</taxon>
    </lineage>
</organism>
<dbReference type="GO" id="GO:0003924">
    <property type="term" value="F:GTPase activity"/>
    <property type="evidence" value="ECO:0007669"/>
    <property type="project" value="UniProtKB-UniRule"/>
</dbReference>
<feature type="domain" description="Era-type G" evidence="10">
    <location>
        <begin position="2"/>
        <end position="168"/>
    </location>
</feature>
<feature type="domain" description="KH type-2" evidence="9">
    <location>
        <begin position="199"/>
        <end position="275"/>
    </location>
</feature>
<feature type="region of interest" description="G2" evidence="7">
    <location>
        <begin position="36"/>
        <end position="40"/>
    </location>
</feature>
<accession>A0A953T9I6</accession>
<keyword evidence="6" id="KW-1003">Cell membrane</keyword>
<dbReference type="PANTHER" id="PTHR42698">
    <property type="entry name" value="GTPASE ERA"/>
    <property type="match status" value="1"/>
</dbReference>
<dbReference type="Gene3D" id="3.40.50.300">
    <property type="entry name" value="P-loop containing nucleotide triphosphate hydrolases"/>
    <property type="match status" value="1"/>
</dbReference>
<feature type="binding site" evidence="6">
    <location>
        <begin position="57"/>
        <end position="61"/>
    </location>
    <ligand>
        <name>GTP</name>
        <dbReference type="ChEBI" id="CHEBI:37565"/>
    </ligand>
</feature>
<comment type="subunit">
    <text evidence="6">Monomer.</text>
</comment>
<name>A0A953T9I6_9MOLU</name>
<keyword evidence="5 6" id="KW-0342">GTP-binding</keyword>
<feature type="binding site" evidence="6">
    <location>
        <begin position="10"/>
        <end position="17"/>
    </location>
    <ligand>
        <name>GTP</name>
        <dbReference type="ChEBI" id="CHEBI:37565"/>
    </ligand>
</feature>
<evidence type="ECO:0000259" key="10">
    <source>
        <dbReference type="PROSITE" id="PS51713"/>
    </source>
</evidence>
<dbReference type="HAMAP" id="MF_00367">
    <property type="entry name" value="GTPase_Era"/>
    <property type="match status" value="1"/>
</dbReference>
<evidence type="ECO:0000313" key="11">
    <source>
        <dbReference type="EMBL" id="MBZ4195299.1"/>
    </source>
</evidence>
<evidence type="ECO:0000256" key="6">
    <source>
        <dbReference type="HAMAP-Rule" id="MF_00367"/>
    </source>
</evidence>
<dbReference type="AlphaFoldDB" id="A0A953T9I6"/>
<feature type="region of interest" description="G4" evidence="7">
    <location>
        <begin position="118"/>
        <end position="121"/>
    </location>
</feature>
<evidence type="ECO:0000256" key="4">
    <source>
        <dbReference type="ARBA" id="ARBA00022884"/>
    </source>
</evidence>
<evidence type="ECO:0000256" key="7">
    <source>
        <dbReference type="PROSITE-ProRule" id="PRU01050"/>
    </source>
</evidence>
<keyword evidence="12" id="KW-1185">Reference proteome</keyword>
<dbReference type="InterPro" id="IPR004044">
    <property type="entry name" value="KH_dom_type_2"/>
</dbReference>
<dbReference type="GO" id="GO:0005829">
    <property type="term" value="C:cytosol"/>
    <property type="evidence" value="ECO:0007669"/>
    <property type="project" value="TreeGrafter"/>
</dbReference>
<dbReference type="NCBIfam" id="NF000908">
    <property type="entry name" value="PRK00089.1"/>
    <property type="match status" value="1"/>
</dbReference>
<dbReference type="PRINTS" id="PR00326">
    <property type="entry name" value="GTP1OBG"/>
</dbReference>
<dbReference type="NCBIfam" id="TIGR00436">
    <property type="entry name" value="era"/>
    <property type="match status" value="1"/>
</dbReference>
<keyword evidence="6" id="KW-0690">Ribosome biogenesis</keyword>
<keyword evidence="6" id="KW-0472">Membrane</keyword>
<feature type="region of interest" description="G1" evidence="7">
    <location>
        <begin position="10"/>
        <end position="17"/>
    </location>
</feature>
<dbReference type="InterPro" id="IPR005225">
    <property type="entry name" value="Small_GTP-bd"/>
</dbReference>
<dbReference type="Proteomes" id="UP000772186">
    <property type="component" value="Unassembled WGS sequence"/>
</dbReference>
<dbReference type="SUPFAM" id="SSF54814">
    <property type="entry name" value="Prokaryotic type KH domain (KH-domain type II)"/>
    <property type="match status" value="1"/>
</dbReference>
<feature type="binding site" evidence="6">
    <location>
        <begin position="118"/>
        <end position="121"/>
    </location>
    <ligand>
        <name>GTP</name>
        <dbReference type="ChEBI" id="CHEBI:37565"/>
    </ligand>
</feature>
<dbReference type="SUPFAM" id="SSF52540">
    <property type="entry name" value="P-loop containing nucleoside triphosphate hydrolases"/>
    <property type="match status" value="1"/>
</dbReference>
<keyword evidence="6" id="KW-0963">Cytoplasm</keyword>
<reference evidence="11 12" key="1">
    <citation type="submission" date="2021-09" db="EMBL/GenBank/DDBJ databases">
        <title>WGS of Mycoplasma sp. Zaradi2 strains.</title>
        <authorList>
            <person name="Spergser J."/>
        </authorList>
    </citation>
    <scope>NUCLEOTIDE SEQUENCE [LARGE SCALE GENOMIC DNA]</scope>
    <source>
        <strain evidence="11 12">1331</strain>
    </source>
</reference>